<evidence type="ECO:0000313" key="1">
    <source>
        <dbReference type="EMBL" id="PCJ40437.1"/>
    </source>
</evidence>
<accession>A0A2A5C9D2</accession>
<organism evidence="1 2">
    <name type="scientific">SAR86 cluster bacterium</name>
    <dbReference type="NCBI Taxonomy" id="2030880"/>
    <lineage>
        <taxon>Bacteria</taxon>
        <taxon>Pseudomonadati</taxon>
        <taxon>Pseudomonadota</taxon>
        <taxon>Gammaproteobacteria</taxon>
        <taxon>SAR86 cluster</taxon>
    </lineage>
</organism>
<name>A0A2A5C9D2_9GAMM</name>
<proteinExistence type="predicted"/>
<dbReference type="InterPro" id="IPR029044">
    <property type="entry name" value="Nucleotide-diphossugar_trans"/>
</dbReference>
<reference evidence="2" key="1">
    <citation type="submission" date="2017-08" db="EMBL/GenBank/DDBJ databases">
        <title>A dynamic microbial community with high functional redundancy inhabits the cold, oxic subseafloor aquifer.</title>
        <authorList>
            <person name="Tully B.J."/>
            <person name="Wheat C.G."/>
            <person name="Glazer B.T."/>
            <person name="Huber J.A."/>
        </authorList>
    </citation>
    <scope>NUCLEOTIDE SEQUENCE [LARGE SCALE GENOMIC DNA]</scope>
</reference>
<sequence length="266" mass="30843">MYDLLIGLRVYPGISKKPILKGSKVDTFGKVYFSILNSTQSLNAKIVIFSDGCGIEFHEMIENMTPERYDLEIIRVDCFSGPKSFKKQYDYLSASDAKLVALLEDDYLLDVGALDSVFKYAASQGFKNYYTFFNSSDYYTHDLHDYKSKIIYFDGDYWRTVASTTFTFLCSPATLKKNYVFFRTYSIGNFDHNIWALQTKLGWWCLLVSIFKKPSVNNFKRLLKFFLTLLLLSPLVFSRRENLWVCIPGKGTHLETLGCSFEYRPE</sequence>
<evidence type="ECO:0000313" key="2">
    <source>
        <dbReference type="Proteomes" id="UP000228987"/>
    </source>
</evidence>
<dbReference type="AlphaFoldDB" id="A0A2A5C9D2"/>
<protein>
    <recommendedName>
        <fullName evidence="3">Glycosyltransferase family 2 protein</fullName>
    </recommendedName>
</protein>
<dbReference type="SUPFAM" id="SSF53448">
    <property type="entry name" value="Nucleotide-diphospho-sugar transferases"/>
    <property type="match status" value="1"/>
</dbReference>
<gene>
    <name evidence="1" type="ORF">COA71_11320</name>
</gene>
<dbReference type="Proteomes" id="UP000228987">
    <property type="component" value="Unassembled WGS sequence"/>
</dbReference>
<comment type="caution">
    <text evidence="1">The sequence shown here is derived from an EMBL/GenBank/DDBJ whole genome shotgun (WGS) entry which is preliminary data.</text>
</comment>
<dbReference type="EMBL" id="NVWI01000009">
    <property type="protein sequence ID" value="PCJ40437.1"/>
    <property type="molecule type" value="Genomic_DNA"/>
</dbReference>
<evidence type="ECO:0008006" key="3">
    <source>
        <dbReference type="Google" id="ProtNLM"/>
    </source>
</evidence>